<evidence type="ECO:0000256" key="10">
    <source>
        <dbReference type="SAM" id="SignalP"/>
    </source>
</evidence>
<evidence type="ECO:0000256" key="7">
    <source>
        <dbReference type="ARBA" id="ARBA00023306"/>
    </source>
</evidence>
<name>A0ABT2DAQ8_9BURK</name>
<keyword evidence="3 8" id="KW-0472">Membrane</keyword>
<proteinExistence type="inferred from homology"/>
<keyword evidence="4 8" id="KW-0564">Palmitate</keyword>
<dbReference type="InterPro" id="IPR050330">
    <property type="entry name" value="Bact_OuterMem_StrucFunc"/>
</dbReference>
<dbReference type="PROSITE" id="PS51123">
    <property type="entry name" value="OMPA_2"/>
    <property type="match status" value="1"/>
</dbReference>
<dbReference type="PANTHER" id="PTHR30329:SF21">
    <property type="entry name" value="LIPOPROTEIN YIAD-RELATED"/>
    <property type="match status" value="1"/>
</dbReference>
<dbReference type="PROSITE" id="PS01068">
    <property type="entry name" value="OMPA_1"/>
    <property type="match status" value="1"/>
</dbReference>
<evidence type="ECO:0000259" key="11">
    <source>
        <dbReference type="PROSITE" id="PS51123"/>
    </source>
</evidence>
<dbReference type="InterPro" id="IPR006665">
    <property type="entry name" value="OmpA-like"/>
</dbReference>
<dbReference type="PROSITE" id="PS51257">
    <property type="entry name" value="PROKAR_LIPOPROTEIN"/>
    <property type="match status" value="1"/>
</dbReference>
<evidence type="ECO:0000256" key="3">
    <source>
        <dbReference type="ARBA" id="ARBA00023136"/>
    </source>
</evidence>
<dbReference type="Proteomes" id="UP001206126">
    <property type="component" value="Unassembled WGS sequence"/>
</dbReference>
<feature type="region of interest" description="Disordered" evidence="9">
    <location>
        <begin position="149"/>
        <end position="174"/>
    </location>
</feature>
<feature type="chain" id="PRO_5045214238" description="Peptidoglycan-associated lipoprotein" evidence="10">
    <location>
        <begin position="27"/>
        <end position="174"/>
    </location>
</feature>
<gene>
    <name evidence="8 12" type="primary">pal</name>
    <name evidence="12" type="ORF">NX774_10640</name>
</gene>
<comment type="function">
    <text evidence="8">Part of the Tol-Pal system, which plays a role in outer membrane invagination during cell division and is important for maintaining outer membrane integrity.</text>
</comment>
<keyword evidence="7 8" id="KW-0131">Cell cycle</keyword>
<accession>A0ABT2DAQ8</accession>
<keyword evidence="13" id="KW-1185">Reference proteome</keyword>
<comment type="subunit">
    <text evidence="8">The Tol-Pal system is composed of five core proteins: the inner membrane proteins TolA, TolQ and TolR, the periplasmic protein TolB and the outer membrane protein Pal. They form a network linking the inner and outer membranes and the peptidoglycan layer.</text>
</comment>
<evidence type="ECO:0000256" key="2">
    <source>
        <dbReference type="ARBA" id="ARBA00022729"/>
    </source>
</evidence>
<reference evidence="12 13" key="1">
    <citation type="submission" date="2022-08" db="EMBL/GenBank/DDBJ databases">
        <title>Reclassification of Massilia species as members of the genera Telluria, Duganella, Pseudoduganella, Mokoshia gen. nov. and Zemynaea gen. nov. using orthogonal and non-orthogonal genome-based approaches.</title>
        <authorList>
            <person name="Bowman J.P."/>
        </authorList>
    </citation>
    <scope>NUCLEOTIDE SEQUENCE [LARGE SCALE GENOMIC DNA]</scope>
    <source>
        <strain evidence="12 13">JCM 31605</strain>
    </source>
</reference>
<dbReference type="InterPro" id="IPR036737">
    <property type="entry name" value="OmpA-like_sf"/>
</dbReference>
<dbReference type="HAMAP" id="MF_02204">
    <property type="entry name" value="Pal"/>
    <property type="match status" value="1"/>
</dbReference>
<dbReference type="EMBL" id="JANUHB010000002">
    <property type="protein sequence ID" value="MCS0808375.1"/>
    <property type="molecule type" value="Genomic_DNA"/>
</dbReference>
<evidence type="ECO:0000256" key="1">
    <source>
        <dbReference type="ARBA" id="ARBA00022618"/>
    </source>
</evidence>
<dbReference type="InterPro" id="IPR006690">
    <property type="entry name" value="OMPA-like_CS"/>
</dbReference>
<dbReference type="InterPro" id="IPR006664">
    <property type="entry name" value="OMP_bac"/>
</dbReference>
<dbReference type="SUPFAM" id="SSF103088">
    <property type="entry name" value="OmpA-like"/>
    <property type="match status" value="1"/>
</dbReference>
<dbReference type="RefSeq" id="WP_258822144.1">
    <property type="nucleotide sequence ID" value="NZ_JANUHB010000002.1"/>
</dbReference>
<comment type="subcellular location">
    <subcellularLocation>
        <location evidence="8">Cell outer membrane</location>
        <topology evidence="8">Lipid-anchor</topology>
    </subcellularLocation>
</comment>
<dbReference type="PRINTS" id="PR01021">
    <property type="entry name" value="OMPADOMAIN"/>
</dbReference>
<dbReference type="CDD" id="cd07185">
    <property type="entry name" value="OmpA_C-like"/>
    <property type="match status" value="1"/>
</dbReference>
<evidence type="ECO:0000256" key="9">
    <source>
        <dbReference type="SAM" id="MobiDB-lite"/>
    </source>
</evidence>
<dbReference type="InterPro" id="IPR014169">
    <property type="entry name" value="Pal_lipo_C"/>
</dbReference>
<dbReference type="Gene3D" id="3.30.1330.60">
    <property type="entry name" value="OmpA-like domain"/>
    <property type="match status" value="1"/>
</dbReference>
<dbReference type="InterPro" id="IPR039001">
    <property type="entry name" value="Pal"/>
</dbReference>
<evidence type="ECO:0000256" key="4">
    <source>
        <dbReference type="ARBA" id="ARBA00023139"/>
    </source>
</evidence>
<feature type="signal peptide" evidence="10">
    <location>
        <begin position="1"/>
        <end position="26"/>
    </location>
</feature>
<dbReference type="NCBIfam" id="TIGR02802">
    <property type="entry name" value="Pal_lipo"/>
    <property type="match status" value="1"/>
</dbReference>
<evidence type="ECO:0000256" key="6">
    <source>
        <dbReference type="ARBA" id="ARBA00023288"/>
    </source>
</evidence>
<sequence>MRNIKSVAFIVSAAALLSACSSTKLNETPVVDKSPAQQPVAQQDNREVKPVTPDVVDPLNDPKGVLANRSVYFDFDKFVVRDDGKPVVENHSAYLTKNKQRKVLIQGNTDERGGTEYNLALGQKRAEAVRKAMGALGVSDGQMEAVSLGKEKPKAQGHDEAAWAENRRADIVYQ</sequence>
<feature type="domain" description="OmpA-like" evidence="11">
    <location>
        <begin position="60"/>
        <end position="174"/>
    </location>
</feature>
<comment type="caution">
    <text evidence="12">The sequence shown here is derived from an EMBL/GenBank/DDBJ whole genome shotgun (WGS) entry which is preliminary data.</text>
</comment>
<dbReference type="PANTHER" id="PTHR30329">
    <property type="entry name" value="STATOR ELEMENT OF FLAGELLAR MOTOR COMPLEX"/>
    <property type="match status" value="1"/>
</dbReference>
<protein>
    <recommendedName>
        <fullName evidence="8">Peptidoglycan-associated lipoprotein</fullName>
        <shortName evidence="8">PAL</shortName>
    </recommendedName>
</protein>
<evidence type="ECO:0000256" key="5">
    <source>
        <dbReference type="ARBA" id="ARBA00023237"/>
    </source>
</evidence>
<organism evidence="12 13">
    <name type="scientific">Massilia agilis</name>
    <dbReference type="NCBI Taxonomy" id="1811226"/>
    <lineage>
        <taxon>Bacteria</taxon>
        <taxon>Pseudomonadati</taxon>
        <taxon>Pseudomonadota</taxon>
        <taxon>Betaproteobacteria</taxon>
        <taxon>Burkholderiales</taxon>
        <taxon>Oxalobacteraceae</taxon>
        <taxon>Telluria group</taxon>
        <taxon>Massilia</taxon>
    </lineage>
</organism>
<evidence type="ECO:0000313" key="12">
    <source>
        <dbReference type="EMBL" id="MCS0808375.1"/>
    </source>
</evidence>
<comment type="similarity">
    <text evidence="8">Belongs to the Pal lipoprotein family.</text>
</comment>
<evidence type="ECO:0000313" key="13">
    <source>
        <dbReference type="Proteomes" id="UP001206126"/>
    </source>
</evidence>
<dbReference type="Pfam" id="PF00691">
    <property type="entry name" value="OmpA"/>
    <property type="match status" value="1"/>
</dbReference>
<keyword evidence="5 8" id="KW-0998">Cell outer membrane</keyword>
<keyword evidence="6 8" id="KW-0449">Lipoprotein</keyword>
<keyword evidence="2 8" id="KW-0732">Signal</keyword>
<keyword evidence="1 8" id="KW-0132">Cell division</keyword>
<evidence type="ECO:0000256" key="8">
    <source>
        <dbReference type="HAMAP-Rule" id="MF_02204"/>
    </source>
</evidence>